<proteinExistence type="predicted"/>
<dbReference type="Proteomes" id="UP001476247">
    <property type="component" value="Unassembled WGS sequence"/>
</dbReference>
<reference evidence="3 4" key="1">
    <citation type="submission" date="2024-04" db="EMBL/GenBank/DDBJ databases">
        <title>genome sequences of Mucor flavus KT1a and Helicostylum pulchrum KT1b strains isolation_sourced from the surface of a dry-aged beef.</title>
        <authorList>
            <person name="Toyotome T."/>
            <person name="Hosono M."/>
            <person name="Torimaru M."/>
            <person name="Fukuda K."/>
            <person name="Mikami N."/>
        </authorList>
    </citation>
    <scope>NUCLEOTIDE SEQUENCE [LARGE SCALE GENOMIC DNA]</scope>
    <source>
        <strain evidence="3 4">KT1b</strain>
    </source>
</reference>
<comment type="caution">
    <text evidence="3">The sequence shown here is derived from an EMBL/GenBank/DDBJ whole genome shotgun (WGS) entry which is preliminary data.</text>
</comment>
<evidence type="ECO:0000256" key="1">
    <source>
        <dbReference type="SAM" id="Coils"/>
    </source>
</evidence>
<feature type="region of interest" description="Disordered" evidence="2">
    <location>
        <begin position="164"/>
        <end position="250"/>
    </location>
</feature>
<sequence length="735" mass="82585">MTIRIFEGLLPIIRKTDGACAIEEKTKEKIQNELNQQAERERLAKKTTNNDPNTLHFETIDHSLFRIFDREDNTPLLIENNTGILTLIPVGNLSLLDYEKGEPGQPPVTTLNMKDYVEERQASQMQMVVSTQPDFATAMDVVDEDHFSSSQYARDVLEDVLRPGQREEQPDEQPVQQPAERSTGQPTGQPAEQSTDQPARDKQITIESSDSEMEDVEQTIVPAELTTVPVKPTTESAEPIAEPADPTTVPAEPLAVPTLHETMSNVSDESVSSPPTIITPTAPRRLVAQTLTTEAETIESETASKETTTEEPTTHTDHWYGDDMITTNALYNLTSKIFAYKPQMIPIFPTETQQKLCDKAAESSKVTKSNALFNVSIEKMMDILNFPSSGLDTMSEEQWNQSGKTMFIKNLLQSLSGMDLVLLLVGKDLTEEEALLNMAASILKLDCVRINYLLDDGWSGEYGVFVKTAGEVNQNKGTAERGGKFSRSADFIICMDIRTSKDNSLFGKIMKRGTTNVLAPVSWLVSVGSVEERAFNFLAERNIPYSGRKSDDLKEVMIQDNDWQHDSALSLENMNSMVADNVKYWLTNIKSRDQYQYRSTIHLPRSYLYAHLKPMPVITEENTSDMDIGSDSEDTQTTETHLLSGAAISYVDKVIIPAFDTNSGTLVETDHSQIYNTLTDQEKHLFDSLPKSIYTDYRNEVTNLKRQYETAFRTLHDKYYEDAISKLENARQKNV</sequence>
<feature type="compositionally biased region" description="Basic and acidic residues" evidence="2">
    <location>
        <begin position="302"/>
        <end position="320"/>
    </location>
</feature>
<keyword evidence="4" id="KW-1185">Reference proteome</keyword>
<name>A0ABP9XLV8_9FUNG</name>
<dbReference type="EMBL" id="BAABUJ010000005">
    <property type="protein sequence ID" value="GAA5795771.1"/>
    <property type="molecule type" value="Genomic_DNA"/>
</dbReference>
<accession>A0ABP9XLV8</accession>
<evidence type="ECO:0000313" key="3">
    <source>
        <dbReference type="EMBL" id="GAA5795771.1"/>
    </source>
</evidence>
<gene>
    <name evidence="3" type="ORF">HPULCUR_001133</name>
</gene>
<keyword evidence="1" id="KW-0175">Coiled coil</keyword>
<feature type="coiled-coil region" evidence="1">
    <location>
        <begin position="20"/>
        <end position="47"/>
    </location>
</feature>
<protein>
    <submittedName>
        <fullName evidence="3">Uncharacterized protein</fullName>
    </submittedName>
</protein>
<feature type="region of interest" description="Disordered" evidence="2">
    <location>
        <begin position="295"/>
        <end position="320"/>
    </location>
</feature>
<organism evidence="3 4">
    <name type="scientific">Helicostylum pulchrum</name>
    <dbReference type="NCBI Taxonomy" id="562976"/>
    <lineage>
        <taxon>Eukaryota</taxon>
        <taxon>Fungi</taxon>
        <taxon>Fungi incertae sedis</taxon>
        <taxon>Mucoromycota</taxon>
        <taxon>Mucoromycotina</taxon>
        <taxon>Mucoromycetes</taxon>
        <taxon>Mucorales</taxon>
        <taxon>Mucorineae</taxon>
        <taxon>Mucoraceae</taxon>
        <taxon>Helicostylum</taxon>
    </lineage>
</organism>
<evidence type="ECO:0000313" key="4">
    <source>
        <dbReference type="Proteomes" id="UP001476247"/>
    </source>
</evidence>
<feature type="compositionally biased region" description="Polar residues" evidence="2">
    <location>
        <begin position="179"/>
        <end position="197"/>
    </location>
</feature>
<evidence type="ECO:0000256" key="2">
    <source>
        <dbReference type="SAM" id="MobiDB-lite"/>
    </source>
</evidence>